<gene>
    <name evidence="6" type="primary">LOC100214601</name>
</gene>
<dbReference type="GeneID" id="100214601"/>
<feature type="compositionally biased region" description="Basic and acidic residues" evidence="4">
    <location>
        <begin position="456"/>
        <end position="465"/>
    </location>
</feature>
<feature type="region of interest" description="Disordered" evidence="4">
    <location>
        <begin position="546"/>
        <end position="572"/>
    </location>
</feature>
<dbReference type="PANTHER" id="PTHR14396">
    <property type="entry name" value="CLASPIN"/>
    <property type="match status" value="1"/>
</dbReference>
<feature type="compositionally biased region" description="Low complexity" evidence="4">
    <location>
        <begin position="61"/>
        <end position="70"/>
    </location>
</feature>
<name>A0ABM4CJX8_HYDVU</name>
<feature type="compositionally biased region" description="Acidic residues" evidence="4">
    <location>
        <begin position="492"/>
        <end position="502"/>
    </location>
</feature>
<keyword evidence="5" id="KW-1185">Reference proteome</keyword>
<feature type="region of interest" description="Disordered" evidence="4">
    <location>
        <begin position="57"/>
        <end position="76"/>
    </location>
</feature>
<evidence type="ECO:0000313" key="6">
    <source>
        <dbReference type="RefSeq" id="XP_065662060.1"/>
    </source>
</evidence>
<feature type="region of interest" description="Disordered" evidence="4">
    <location>
        <begin position="876"/>
        <end position="940"/>
    </location>
</feature>
<comment type="subcellular location">
    <subcellularLocation>
        <location evidence="1">Nucleus</location>
    </subcellularLocation>
</comment>
<feature type="region of interest" description="Disordered" evidence="4">
    <location>
        <begin position="164"/>
        <end position="188"/>
    </location>
</feature>
<dbReference type="PANTHER" id="PTHR14396:SF10">
    <property type="entry name" value="CLASPIN"/>
    <property type="match status" value="1"/>
</dbReference>
<evidence type="ECO:0000313" key="5">
    <source>
        <dbReference type="Proteomes" id="UP001652625"/>
    </source>
</evidence>
<evidence type="ECO:0000256" key="4">
    <source>
        <dbReference type="SAM" id="MobiDB-lite"/>
    </source>
</evidence>
<sequence length="1164" mass="132435">MMVEETTEGSIEGSFQPPVLKGQEFESYNLEKELSFSEKTSGDNVALIDINNSSVDSNLSTNIPTLNTNDDNNDSENEVLSTKQKKFKNNLSSEAKRNKNKNLAVSSDSEDEVISLKKPIINESKDSDFLKNEHVESVIFESDNSKNPTKKKFSFYDSSDEEISKKTKSKDYPKQKTNHENRKYSERSHIKKEKMNNLLTKIKKKKKNKPNTECEKTVTNYLEPENIMLANLDNKDLSSQYESFCKKESEENFVPSNNICDDFKEETKKSEEDEEYNIKESIDIPNKKKIKVKRVCKSEVQEVKSELQRMSREQTFKIPSHVPKVRPIQEFLKRVPKLKSTSKEDEKLKKDCEISPYQQIIGRKPKLNVSAGLIEFDFDEKSNKETNELDSFLQKLAKQANKHKTVDPSLVFSENKNNQFKVIETKSSQVPGENRLVLKKQLKEKIIHNRLQTSLERSKQMKMENDSEEEYLDEEVSSSESEENDNIINEASGDEEIENWNVEDERKQVEDIFEGLDEKQNKEQQLKSDNALSPSTEDLIRWEDSSSTMSSILPAGQGEPSDQRTSSLDGKITPSTKLLKSVMLDSASKTSCSSDTLRENEASLLNLPCEDTQDLYKTSEPIIMKRDSQMHPFSFSLDEDSHFDQILDSQGFLQSNKVAKTTTKKLFEDELSSDTTGMSMSQVLGLCSGKFFKNESIMQTIESSKSLFDVSSDTLKKSNETSTTVLCSAEFDVSCNNVNNDASSCSSFEVNKEANANSLLNFCSDSSQNMDDNKKSTLFDSSQQFQDTGLIGLCSGKFLSEQSEVDSSDNAVDFSVELSASQSQSKEEGVEENDSYSNEKYIIDEEYDIGEDDTNETDVDEESLEDTMVNEDFRIPDDSENEEITEWKESQAKGKKRLNKKAFYENEAELSGSDVGSEDEELGSEYDEYEEDSIDEDLPTEEKLKKQVHRIHQKKVLDQDKHELRLLQELYLEDGDLGGGAKRKRNFRWQNIDDTGFEDQSSHLNSDGEEELNMDADVEQKIVRLQKEKFLQELQQSEGTNLDENSQSILNMIKDSSKFTPPALSQSRLLERVPSHSQSKSVSKRTSGSFLASSNEFPRLSNGVVGTKKKSTKSFVFLAEEFKDSSQDHIKKDNNLKAAPSAKRIKLDRCLDVKKNSKSIFSHF</sequence>
<feature type="compositionally biased region" description="Acidic residues" evidence="4">
    <location>
        <begin position="916"/>
        <end position="939"/>
    </location>
</feature>
<evidence type="ECO:0000256" key="1">
    <source>
        <dbReference type="ARBA" id="ARBA00004123"/>
    </source>
</evidence>
<keyword evidence="2" id="KW-0597">Phosphoprotein</keyword>
<feature type="region of interest" description="Disordered" evidence="4">
    <location>
        <begin position="455"/>
        <end position="505"/>
    </location>
</feature>
<protein>
    <submittedName>
        <fullName evidence="6">Claspin isoform X2</fullName>
    </submittedName>
</protein>
<proteinExistence type="predicted"/>
<feature type="region of interest" description="Disordered" evidence="4">
    <location>
        <begin position="88"/>
        <end position="109"/>
    </location>
</feature>
<keyword evidence="3" id="KW-0539">Nucleus</keyword>
<organism evidence="5 6">
    <name type="scientific">Hydra vulgaris</name>
    <name type="common">Hydra</name>
    <name type="synonym">Hydra attenuata</name>
    <dbReference type="NCBI Taxonomy" id="6087"/>
    <lineage>
        <taxon>Eukaryota</taxon>
        <taxon>Metazoa</taxon>
        <taxon>Cnidaria</taxon>
        <taxon>Hydrozoa</taxon>
        <taxon>Hydroidolina</taxon>
        <taxon>Anthoathecata</taxon>
        <taxon>Aplanulata</taxon>
        <taxon>Hydridae</taxon>
        <taxon>Hydra</taxon>
    </lineage>
</organism>
<evidence type="ECO:0000256" key="3">
    <source>
        <dbReference type="ARBA" id="ARBA00023242"/>
    </source>
</evidence>
<dbReference type="InterPro" id="IPR024146">
    <property type="entry name" value="Claspin"/>
</dbReference>
<dbReference type="Proteomes" id="UP001652625">
    <property type="component" value="Chromosome 09"/>
</dbReference>
<reference evidence="6" key="1">
    <citation type="submission" date="2025-08" db="UniProtKB">
        <authorList>
            <consortium name="RefSeq"/>
        </authorList>
    </citation>
    <scope>IDENTIFICATION</scope>
</reference>
<feature type="compositionally biased region" description="Acidic residues" evidence="4">
    <location>
        <begin position="844"/>
        <end position="863"/>
    </location>
</feature>
<feature type="compositionally biased region" description="Polar residues" evidence="4">
    <location>
        <begin position="563"/>
        <end position="572"/>
    </location>
</feature>
<feature type="region of interest" description="Disordered" evidence="4">
    <location>
        <begin position="818"/>
        <end position="863"/>
    </location>
</feature>
<evidence type="ECO:0000256" key="2">
    <source>
        <dbReference type="ARBA" id="ARBA00022553"/>
    </source>
</evidence>
<accession>A0ABM4CJX8</accession>
<feature type="compositionally biased region" description="Acidic residues" evidence="4">
    <location>
        <begin position="466"/>
        <end position="485"/>
    </location>
</feature>
<dbReference type="RefSeq" id="XP_065662060.1">
    <property type="nucleotide sequence ID" value="XM_065805988.1"/>
</dbReference>